<dbReference type="Pfam" id="PF02082">
    <property type="entry name" value="Rrf2"/>
    <property type="match status" value="1"/>
</dbReference>
<dbReference type="RefSeq" id="WP_079543562.1">
    <property type="nucleotide sequence ID" value="NZ_LT670844.1"/>
</dbReference>
<dbReference type="PROSITE" id="PS51197">
    <property type="entry name" value="HTH_RRF2_2"/>
    <property type="match status" value="1"/>
</dbReference>
<dbReference type="InterPro" id="IPR036388">
    <property type="entry name" value="WH-like_DNA-bd_sf"/>
</dbReference>
<dbReference type="GO" id="GO:0003700">
    <property type="term" value="F:DNA-binding transcription factor activity"/>
    <property type="evidence" value="ECO:0007669"/>
    <property type="project" value="TreeGrafter"/>
</dbReference>
<dbReference type="GO" id="GO:0005829">
    <property type="term" value="C:cytosol"/>
    <property type="evidence" value="ECO:0007669"/>
    <property type="project" value="TreeGrafter"/>
</dbReference>
<evidence type="ECO:0000313" key="2">
    <source>
        <dbReference type="Proteomes" id="UP000189935"/>
    </source>
</evidence>
<reference evidence="1 2" key="1">
    <citation type="submission" date="2016-11" db="EMBL/GenBank/DDBJ databases">
        <authorList>
            <person name="Jaros S."/>
            <person name="Januszkiewicz K."/>
            <person name="Wedrychowicz H."/>
        </authorList>
    </citation>
    <scope>NUCLEOTIDE SEQUENCE [LARGE SCALE GENOMIC DNA]</scope>
    <source>
        <strain evidence="1 2">GAS499</strain>
    </source>
</reference>
<accession>A0A1M7C0Q9</accession>
<dbReference type="EMBL" id="LT670844">
    <property type="protein sequence ID" value="SHL60787.1"/>
    <property type="molecule type" value="Genomic_DNA"/>
</dbReference>
<dbReference type="Gene3D" id="1.10.10.10">
    <property type="entry name" value="Winged helix-like DNA-binding domain superfamily/Winged helix DNA-binding domain"/>
    <property type="match status" value="1"/>
</dbReference>
<dbReference type="PANTHER" id="PTHR33221:SF15">
    <property type="entry name" value="HTH-TYPE TRANSCRIPTIONAL REGULATOR YWGB-RELATED"/>
    <property type="match status" value="1"/>
</dbReference>
<dbReference type="FunFam" id="1.10.10.10:FF:000138">
    <property type="entry name" value="Rrf2 family transcriptional regulator"/>
    <property type="match status" value="1"/>
</dbReference>
<dbReference type="InterPro" id="IPR000944">
    <property type="entry name" value="Tscrpt_reg_Rrf2"/>
</dbReference>
<dbReference type="PANTHER" id="PTHR33221">
    <property type="entry name" value="WINGED HELIX-TURN-HELIX TRANSCRIPTIONAL REGULATOR, RRF2 FAMILY"/>
    <property type="match status" value="1"/>
</dbReference>
<dbReference type="InterPro" id="IPR036390">
    <property type="entry name" value="WH_DNA-bd_sf"/>
</dbReference>
<evidence type="ECO:0000313" key="1">
    <source>
        <dbReference type="EMBL" id="SHL60787.1"/>
    </source>
</evidence>
<proteinExistence type="predicted"/>
<name>A0A1M7C0Q9_9BRAD</name>
<dbReference type="Proteomes" id="UP000189935">
    <property type="component" value="Chromosome I"/>
</dbReference>
<organism evidence="1 2">
    <name type="scientific">Bradyrhizobium lablabi</name>
    <dbReference type="NCBI Taxonomy" id="722472"/>
    <lineage>
        <taxon>Bacteria</taxon>
        <taxon>Pseudomonadati</taxon>
        <taxon>Pseudomonadota</taxon>
        <taxon>Alphaproteobacteria</taxon>
        <taxon>Hyphomicrobiales</taxon>
        <taxon>Nitrobacteraceae</taxon>
        <taxon>Bradyrhizobium</taxon>
    </lineage>
</organism>
<sequence length="141" mass="15232">MSANSQLTVAIHILSWMALVERNRPGPVTSERIALSVNTNPVVIRRALGLLQKAGLVQSQRGANAGWVLAKRPTAITLLDIYNAVETGPLFAMHHSTPNQTCPVGRGIQPTLKDVYGGLERSLRRDLAKTTVAQVLAETVD</sequence>
<gene>
    <name evidence="1" type="ORF">SAMN05444159_6349</name>
</gene>
<dbReference type="OrthoDB" id="9800506at2"/>
<protein>
    <submittedName>
        <fullName evidence="1">Transcriptional regulator, BadM/Rrf2 family</fullName>
    </submittedName>
</protein>
<dbReference type="AlphaFoldDB" id="A0A1M7C0Q9"/>
<dbReference type="SUPFAM" id="SSF46785">
    <property type="entry name" value="Winged helix' DNA-binding domain"/>
    <property type="match status" value="1"/>
</dbReference>